<organism evidence="1 2">
    <name type="scientific">Lichtheimia corymbifera JMRC:FSU:9682</name>
    <dbReference type="NCBI Taxonomy" id="1263082"/>
    <lineage>
        <taxon>Eukaryota</taxon>
        <taxon>Fungi</taxon>
        <taxon>Fungi incertae sedis</taxon>
        <taxon>Mucoromycota</taxon>
        <taxon>Mucoromycotina</taxon>
        <taxon>Mucoromycetes</taxon>
        <taxon>Mucorales</taxon>
        <taxon>Lichtheimiaceae</taxon>
        <taxon>Lichtheimia</taxon>
    </lineage>
</organism>
<dbReference type="VEuPathDB" id="FungiDB:LCOR_04699.1"/>
<dbReference type="OrthoDB" id="10487174at2759"/>
<dbReference type="AlphaFoldDB" id="A0A068RT27"/>
<sequence>MCGTNVVLNMHSQGVSVVGGWLLLWRYRCYLFVAIPALRLVSTGTFRAQCCSRTRSIDMLACIEGKFGFEALARLTLGFGSTTLYTPWFSVSNNQQQSVFMYMEKASFWSGDAAWGIIISLGSTPSLYQMVDDDGFLEEYDHHAEARSFL</sequence>
<reference evidence="1" key="1">
    <citation type="submission" date="2013-08" db="EMBL/GenBank/DDBJ databases">
        <title>Gene expansion shapes genome architecture in the human pathogen Lichtheimia corymbifera: an evolutionary genomics analysis in the ancient terrestrial Mucorales (Mucoromycotina).</title>
        <authorList>
            <person name="Schwartze V.U."/>
            <person name="Winter S."/>
            <person name="Shelest E."/>
            <person name="Marcet-Houben M."/>
            <person name="Horn F."/>
            <person name="Wehner S."/>
            <person name="Hoffmann K."/>
            <person name="Riege K."/>
            <person name="Sammeth M."/>
            <person name="Nowrousian M."/>
            <person name="Valiante V."/>
            <person name="Linde J."/>
            <person name="Jacobsen I.D."/>
            <person name="Marz M."/>
            <person name="Brakhage A.A."/>
            <person name="Gabaldon T."/>
            <person name="Bocker S."/>
            <person name="Voigt K."/>
        </authorList>
    </citation>
    <scope>NUCLEOTIDE SEQUENCE [LARGE SCALE GENOMIC DNA]</scope>
    <source>
        <strain evidence="1">FSU 9682</strain>
    </source>
</reference>
<proteinExistence type="predicted"/>
<comment type="caution">
    <text evidence="1">The sequence shown here is derived from an EMBL/GenBank/DDBJ whole genome shotgun (WGS) entry which is preliminary data.</text>
</comment>
<keyword evidence="2" id="KW-1185">Reference proteome</keyword>
<name>A0A068RT27_9FUNG</name>
<dbReference type="Proteomes" id="UP000027586">
    <property type="component" value="Unassembled WGS sequence"/>
</dbReference>
<protein>
    <submittedName>
        <fullName evidence="1">Uncharacterized protein</fullName>
    </submittedName>
</protein>
<evidence type="ECO:0000313" key="1">
    <source>
        <dbReference type="EMBL" id="CDH53338.1"/>
    </source>
</evidence>
<evidence type="ECO:0000313" key="2">
    <source>
        <dbReference type="Proteomes" id="UP000027586"/>
    </source>
</evidence>
<accession>A0A068RT27</accession>
<dbReference type="EMBL" id="CBTN010000017">
    <property type="protein sequence ID" value="CDH53338.1"/>
    <property type="molecule type" value="Genomic_DNA"/>
</dbReference>
<gene>
    <name evidence="1" type="ORF">LCOR_04699.1</name>
</gene>